<accession>A0A6A5WM41</accession>
<keyword evidence="5" id="KW-1185">Reference proteome</keyword>
<feature type="transmembrane region" description="Helical" evidence="2">
    <location>
        <begin position="191"/>
        <end position="217"/>
    </location>
</feature>
<proteinExistence type="predicted"/>
<feature type="chain" id="PRO_5025507270" description="Extracellular membrane protein CFEM domain-containing protein" evidence="3">
    <location>
        <begin position="20"/>
        <end position="240"/>
    </location>
</feature>
<keyword evidence="3" id="KW-0732">Signal</keyword>
<protein>
    <recommendedName>
        <fullName evidence="6">Extracellular membrane protein CFEM domain-containing protein</fullName>
    </recommendedName>
</protein>
<evidence type="ECO:0000256" key="1">
    <source>
        <dbReference type="SAM" id="MobiDB-lite"/>
    </source>
</evidence>
<dbReference type="OrthoDB" id="3783580at2759"/>
<feature type="compositionally biased region" description="Low complexity" evidence="1">
    <location>
        <begin position="139"/>
        <end position="148"/>
    </location>
</feature>
<keyword evidence="2" id="KW-0472">Membrane</keyword>
<organism evidence="4 5">
    <name type="scientific">Amniculicola lignicola CBS 123094</name>
    <dbReference type="NCBI Taxonomy" id="1392246"/>
    <lineage>
        <taxon>Eukaryota</taxon>
        <taxon>Fungi</taxon>
        <taxon>Dikarya</taxon>
        <taxon>Ascomycota</taxon>
        <taxon>Pezizomycotina</taxon>
        <taxon>Dothideomycetes</taxon>
        <taxon>Pleosporomycetidae</taxon>
        <taxon>Pleosporales</taxon>
        <taxon>Amniculicolaceae</taxon>
        <taxon>Amniculicola</taxon>
    </lineage>
</organism>
<dbReference type="EMBL" id="ML977579">
    <property type="protein sequence ID" value="KAF2002068.1"/>
    <property type="molecule type" value="Genomic_DNA"/>
</dbReference>
<dbReference type="AlphaFoldDB" id="A0A6A5WM41"/>
<keyword evidence="2" id="KW-0812">Transmembrane</keyword>
<evidence type="ECO:0000313" key="4">
    <source>
        <dbReference type="EMBL" id="KAF2002068.1"/>
    </source>
</evidence>
<evidence type="ECO:0000256" key="3">
    <source>
        <dbReference type="SAM" id="SignalP"/>
    </source>
</evidence>
<name>A0A6A5WM41_9PLEO</name>
<feature type="compositionally biased region" description="Low complexity" evidence="1">
    <location>
        <begin position="159"/>
        <end position="178"/>
    </location>
</feature>
<evidence type="ECO:0000313" key="5">
    <source>
        <dbReference type="Proteomes" id="UP000799779"/>
    </source>
</evidence>
<dbReference type="Proteomes" id="UP000799779">
    <property type="component" value="Unassembled WGS sequence"/>
</dbReference>
<evidence type="ECO:0000256" key="2">
    <source>
        <dbReference type="SAM" id="Phobius"/>
    </source>
</evidence>
<evidence type="ECO:0008006" key="6">
    <source>
        <dbReference type="Google" id="ProtNLM"/>
    </source>
</evidence>
<gene>
    <name evidence="4" type="ORF">P154DRAFT_150928</name>
</gene>
<sequence length="240" mass="25116">MLPLSFVVAVLTLISGVAAQGQETLAASIKSQSNYKLLQACVQQCVWDIGDNDVKPIGGDIALQFGCGSPYYNGCLCAVESASRAHSFITSCASYLCPLYSTAPNPDWINSATSVYASYCGGVMGAVYTGGAPAEAPASSTTTSPAAGITRDAASSRQTSSSPRETDSSPTSSPSTSTPEKKDKKIMGLSMGAFIGVVISVSCSVLGLLFGIGFKVYKHKKQVRLQREQIERSGYFTTKS</sequence>
<reference evidence="4" key="1">
    <citation type="journal article" date="2020" name="Stud. Mycol.">
        <title>101 Dothideomycetes genomes: a test case for predicting lifestyles and emergence of pathogens.</title>
        <authorList>
            <person name="Haridas S."/>
            <person name="Albert R."/>
            <person name="Binder M."/>
            <person name="Bloem J."/>
            <person name="Labutti K."/>
            <person name="Salamov A."/>
            <person name="Andreopoulos B."/>
            <person name="Baker S."/>
            <person name="Barry K."/>
            <person name="Bills G."/>
            <person name="Bluhm B."/>
            <person name="Cannon C."/>
            <person name="Castanera R."/>
            <person name="Culley D."/>
            <person name="Daum C."/>
            <person name="Ezra D."/>
            <person name="Gonzalez J."/>
            <person name="Henrissat B."/>
            <person name="Kuo A."/>
            <person name="Liang C."/>
            <person name="Lipzen A."/>
            <person name="Lutzoni F."/>
            <person name="Magnuson J."/>
            <person name="Mondo S."/>
            <person name="Nolan M."/>
            <person name="Ohm R."/>
            <person name="Pangilinan J."/>
            <person name="Park H.-J."/>
            <person name="Ramirez L."/>
            <person name="Alfaro M."/>
            <person name="Sun H."/>
            <person name="Tritt A."/>
            <person name="Yoshinaga Y."/>
            <person name="Zwiers L.-H."/>
            <person name="Turgeon B."/>
            <person name="Goodwin S."/>
            <person name="Spatafora J."/>
            <person name="Crous P."/>
            <person name="Grigoriev I."/>
        </authorList>
    </citation>
    <scope>NUCLEOTIDE SEQUENCE</scope>
    <source>
        <strain evidence="4">CBS 123094</strain>
    </source>
</reference>
<feature type="region of interest" description="Disordered" evidence="1">
    <location>
        <begin position="139"/>
        <end position="183"/>
    </location>
</feature>
<feature type="signal peptide" evidence="3">
    <location>
        <begin position="1"/>
        <end position="19"/>
    </location>
</feature>
<keyword evidence="2" id="KW-1133">Transmembrane helix</keyword>